<dbReference type="Gene3D" id="2.40.50.40">
    <property type="match status" value="1"/>
</dbReference>
<dbReference type="Proteomes" id="UP000792457">
    <property type="component" value="Unassembled WGS sequence"/>
</dbReference>
<protein>
    <recommendedName>
        <fullName evidence="6">Integrase catalytic domain-containing protein</fullName>
    </recommendedName>
</protein>
<dbReference type="InterPro" id="IPR023780">
    <property type="entry name" value="Chromo_domain"/>
</dbReference>
<reference evidence="4" key="2">
    <citation type="submission" date="2017-10" db="EMBL/GenBank/DDBJ databases">
        <title>Ladona fulva Genome sequencing and assembly.</title>
        <authorList>
            <person name="Murali S."/>
            <person name="Richards S."/>
            <person name="Bandaranaike D."/>
            <person name="Bellair M."/>
            <person name="Blankenburg K."/>
            <person name="Chao H."/>
            <person name="Dinh H."/>
            <person name="Doddapaneni H."/>
            <person name="Dugan-Rocha S."/>
            <person name="Elkadiri S."/>
            <person name="Gnanaolivu R."/>
            <person name="Hernandez B."/>
            <person name="Skinner E."/>
            <person name="Javaid M."/>
            <person name="Lee S."/>
            <person name="Li M."/>
            <person name="Ming W."/>
            <person name="Munidasa M."/>
            <person name="Muniz J."/>
            <person name="Nguyen L."/>
            <person name="Hughes D."/>
            <person name="Osuji N."/>
            <person name="Pu L.-L."/>
            <person name="Puazo M."/>
            <person name="Qu C."/>
            <person name="Quiroz J."/>
            <person name="Raj R."/>
            <person name="Weissenberger G."/>
            <person name="Xin Y."/>
            <person name="Zou X."/>
            <person name="Han Y."/>
            <person name="Worley K."/>
            <person name="Muzny D."/>
            <person name="Gibbs R."/>
        </authorList>
    </citation>
    <scope>NUCLEOTIDE SEQUENCE</scope>
    <source>
        <strain evidence="4">Sampled in the wild</strain>
    </source>
</reference>
<organism evidence="4 5">
    <name type="scientific">Ladona fulva</name>
    <name type="common">Scarce chaser dragonfly</name>
    <name type="synonym">Libellula fulva</name>
    <dbReference type="NCBI Taxonomy" id="123851"/>
    <lineage>
        <taxon>Eukaryota</taxon>
        <taxon>Metazoa</taxon>
        <taxon>Ecdysozoa</taxon>
        <taxon>Arthropoda</taxon>
        <taxon>Hexapoda</taxon>
        <taxon>Insecta</taxon>
        <taxon>Pterygota</taxon>
        <taxon>Palaeoptera</taxon>
        <taxon>Odonata</taxon>
        <taxon>Epiprocta</taxon>
        <taxon>Anisoptera</taxon>
        <taxon>Libelluloidea</taxon>
        <taxon>Libellulidae</taxon>
        <taxon>Ladona</taxon>
    </lineage>
</organism>
<evidence type="ECO:0008006" key="6">
    <source>
        <dbReference type="Google" id="ProtNLM"/>
    </source>
</evidence>
<evidence type="ECO:0000313" key="5">
    <source>
        <dbReference type="Proteomes" id="UP000792457"/>
    </source>
</evidence>
<dbReference type="InterPro" id="IPR016197">
    <property type="entry name" value="Chromo-like_dom_sf"/>
</dbReference>
<comment type="caution">
    <text evidence="4">The sequence shown here is derived from an EMBL/GenBank/DDBJ whole genome shotgun (WGS) entry which is preliminary data.</text>
</comment>
<feature type="domain" description="Chromo" evidence="2">
    <location>
        <begin position="350"/>
        <end position="386"/>
    </location>
</feature>
<evidence type="ECO:0000313" key="4">
    <source>
        <dbReference type="EMBL" id="KAG8236942.1"/>
    </source>
</evidence>
<evidence type="ECO:0000256" key="1">
    <source>
        <dbReference type="SAM" id="MobiDB-lite"/>
    </source>
</evidence>
<gene>
    <name evidence="4" type="ORF">J437_LFUL016704</name>
</gene>
<dbReference type="GO" id="GO:0003676">
    <property type="term" value="F:nucleic acid binding"/>
    <property type="evidence" value="ECO:0007669"/>
    <property type="project" value="InterPro"/>
</dbReference>
<name>A0A8K0KKX4_LADFU</name>
<sequence length="482" mass="56375">MGKVYEKVGLLTKIDRISPDKTRKTGQIYRGNPKKSSQTIRKNTKTKESMDTSPLSKIYNDPSHLAGFSTARKLWESSGKRVSLKKIKEWLNLQDAHTLHHPIRKKFKRNVYMVDYIDETWQCDLNDMRSLKKYYGGYMYVWAIPLKNKSADEIIKAFRSIFKQCKPLKIQSDKGTEFNNKKFKAFLSSKGIKYYVTNNLDVKAAVVERSNRTLKTKMYKYFTRYSTFNYVAVLPKLIQAYNNLIHSSIVVSPASVNNRNAFKIILRQVVIRPRSPRFSVGDHVRILKERMPFKKSYKPNFTTEIFRIESILRGNRVLTYKLADLNGEPIVGSFYELELSTTVVSEETEFKIEKIIKRRRKGRGWEYFVKWMWYPESSNSWVKAKNKCCNTWLFKLPSTHATKDVTWLKENYHGLDKHSGDIEYSELGEIIRLYTNHFKNLFTKGAQKSSFLRSLLPRGVNVINLELYGCPSLKKLETREGC</sequence>
<dbReference type="PANTHER" id="PTHR46585:SF1">
    <property type="entry name" value="CHROMO DOMAIN-CONTAINING PROTEIN"/>
    <property type="match status" value="1"/>
</dbReference>
<dbReference type="AlphaFoldDB" id="A0A8K0KKX4"/>
<dbReference type="InterPro" id="IPR036397">
    <property type="entry name" value="RNaseH_sf"/>
</dbReference>
<dbReference type="InterPro" id="IPR012337">
    <property type="entry name" value="RNaseH-like_sf"/>
</dbReference>
<dbReference type="GO" id="GO:0015074">
    <property type="term" value="P:DNA integration"/>
    <property type="evidence" value="ECO:0007669"/>
    <property type="project" value="InterPro"/>
</dbReference>
<keyword evidence="5" id="KW-1185">Reference proteome</keyword>
<dbReference type="OrthoDB" id="7680611at2759"/>
<dbReference type="InterPro" id="IPR001584">
    <property type="entry name" value="Integrase_cat-core"/>
</dbReference>
<dbReference type="Gene3D" id="3.30.420.10">
    <property type="entry name" value="Ribonuclease H-like superfamily/Ribonuclease H"/>
    <property type="match status" value="1"/>
</dbReference>
<dbReference type="SUPFAM" id="SSF53098">
    <property type="entry name" value="Ribonuclease H-like"/>
    <property type="match status" value="1"/>
</dbReference>
<evidence type="ECO:0000259" key="2">
    <source>
        <dbReference type="PROSITE" id="PS50013"/>
    </source>
</evidence>
<dbReference type="SMART" id="SM00298">
    <property type="entry name" value="CHROMO"/>
    <property type="match status" value="1"/>
</dbReference>
<dbReference type="InterPro" id="IPR000953">
    <property type="entry name" value="Chromo/chromo_shadow_dom"/>
</dbReference>
<feature type="region of interest" description="Disordered" evidence="1">
    <location>
        <begin position="21"/>
        <end position="53"/>
    </location>
</feature>
<accession>A0A8K0KKX4</accession>
<feature type="domain" description="Integrase catalytic" evidence="3">
    <location>
        <begin position="98"/>
        <end position="261"/>
    </location>
</feature>
<dbReference type="GO" id="GO:0005694">
    <property type="term" value="C:chromosome"/>
    <property type="evidence" value="ECO:0007669"/>
    <property type="project" value="UniProtKB-ARBA"/>
</dbReference>
<dbReference type="EMBL" id="KZ309097">
    <property type="protein sequence ID" value="KAG8236942.1"/>
    <property type="molecule type" value="Genomic_DNA"/>
</dbReference>
<dbReference type="Pfam" id="PF00385">
    <property type="entry name" value="Chromo"/>
    <property type="match status" value="1"/>
</dbReference>
<reference evidence="4" key="1">
    <citation type="submission" date="2013-04" db="EMBL/GenBank/DDBJ databases">
        <authorList>
            <person name="Qu J."/>
            <person name="Murali S.C."/>
            <person name="Bandaranaike D."/>
            <person name="Bellair M."/>
            <person name="Blankenburg K."/>
            <person name="Chao H."/>
            <person name="Dinh H."/>
            <person name="Doddapaneni H."/>
            <person name="Downs B."/>
            <person name="Dugan-Rocha S."/>
            <person name="Elkadiri S."/>
            <person name="Gnanaolivu R.D."/>
            <person name="Hernandez B."/>
            <person name="Javaid M."/>
            <person name="Jayaseelan J.C."/>
            <person name="Lee S."/>
            <person name="Li M."/>
            <person name="Ming W."/>
            <person name="Munidasa M."/>
            <person name="Muniz J."/>
            <person name="Nguyen L."/>
            <person name="Ongeri F."/>
            <person name="Osuji N."/>
            <person name="Pu L.-L."/>
            <person name="Puazo M."/>
            <person name="Qu C."/>
            <person name="Quiroz J."/>
            <person name="Raj R."/>
            <person name="Weissenberger G."/>
            <person name="Xin Y."/>
            <person name="Zou X."/>
            <person name="Han Y."/>
            <person name="Richards S."/>
            <person name="Worley K."/>
            <person name="Muzny D."/>
            <person name="Gibbs R."/>
        </authorList>
    </citation>
    <scope>NUCLEOTIDE SEQUENCE</scope>
    <source>
        <strain evidence="4">Sampled in the wild</strain>
    </source>
</reference>
<dbReference type="PROSITE" id="PS50994">
    <property type="entry name" value="INTEGRASE"/>
    <property type="match status" value="1"/>
</dbReference>
<dbReference type="PANTHER" id="PTHR46585">
    <property type="entry name" value="INTEGRASE CORE DOMAIN CONTAINING PROTEIN"/>
    <property type="match status" value="1"/>
</dbReference>
<dbReference type="SUPFAM" id="SSF54160">
    <property type="entry name" value="Chromo domain-like"/>
    <property type="match status" value="1"/>
</dbReference>
<evidence type="ECO:0000259" key="3">
    <source>
        <dbReference type="PROSITE" id="PS50994"/>
    </source>
</evidence>
<proteinExistence type="predicted"/>
<dbReference type="PROSITE" id="PS50013">
    <property type="entry name" value="CHROMO_2"/>
    <property type="match status" value="1"/>
</dbReference>